<evidence type="ECO:0000256" key="1">
    <source>
        <dbReference type="ARBA" id="ARBA00022723"/>
    </source>
</evidence>
<dbReference type="SMART" id="SM00829">
    <property type="entry name" value="PKS_ER"/>
    <property type="match status" value="1"/>
</dbReference>
<proteinExistence type="inferred from homology"/>
<reference evidence="6 7" key="1">
    <citation type="submission" date="2019-01" db="EMBL/GenBank/DDBJ databases">
        <title>Complete genome sequence of Cohnella hallensis HS21 isolated from Korean fir (Abies koreana) rhizospheric soil.</title>
        <authorList>
            <person name="Jiang L."/>
            <person name="Kang S.W."/>
            <person name="Kim S."/>
            <person name="Jung J."/>
            <person name="Kim C.Y."/>
            <person name="Kim D.H."/>
            <person name="Kim S.W."/>
            <person name="Lee J."/>
        </authorList>
    </citation>
    <scope>NUCLEOTIDE SEQUENCE [LARGE SCALE GENOMIC DNA]</scope>
    <source>
        <strain evidence="6 7">HS21</strain>
    </source>
</reference>
<dbReference type="InterPro" id="IPR013149">
    <property type="entry name" value="ADH-like_C"/>
</dbReference>
<dbReference type="SUPFAM" id="SSF50129">
    <property type="entry name" value="GroES-like"/>
    <property type="match status" value="1"/>
</dbReference>
<protein>
    <submittedName>
        <fullName evidence="6">Sorbitol dehydrogenase</fullName>
    </submittedName>
</protein>
<comment type="cofactor">
    <cofactor evidence="4">
        <name>Zn(2+)</name>
        <dbReference type="ChEBI" id="CHEBI:29105"/>
    </cofactor>
</comment>
<gene>
    <name evidence="6" type="ORF">KCTCHS21_22430</name>
</gene>
<accession>A0A3T1D426</accession>
<dbReference type="Proteomes" id="UP000289856">
    <property type="component" value="Chromosome"/>
</dbReference>
<evidence type="ECO:0000313" key="7">
    <source>
        <dbReference type="Proteomes" id="UP000289856"/>
    </source>
</evidence>
<dbReference type="GO" id="GO:0008270">
    <property type="term" value="F:zinc ion binding"/>
    <property type="evidence" value="ECO:0007669"/>
    <property type="project" value="InterPro"/>
</dbReference>
<dbReference type="RefSeq" id="WP_130607676.1">
    <property type="nucleotide sequence ID" value="NZ_AP019400.1"/>
</dbReference>
<keyword evidence="3" id="KW-0560">Oxidoreductase</keyword>
<dbReference type="PANTHER" id="PTHR43401:SF2">
    <property type="entry name" value="L-THREONINE 3-DEHYDROGENASE"/>
    <property type="match status" value="1"/>
</dbReference>
<dbReference type="InterPro" id="IPR013154">
    <property type="entry name" value="ADH-like_N"/>
</dbReference>
<dbReference type="EMBL" id="AP019400">
    <property type="protein sequence ID" value="BBI32844.1"/>
    <property type="molecule type" value="Genomic_DNA"/>
</dbReference>
<name>A0A3T1D426_9BACL</name>
<sequence length="348" mass="38031">MKSLVTDGKGGLDVVEVTRPAYNEYQALVKMESCGLCRGTDTKLIQGKFKGFDSYPAILGHEGVGRVVEVGNAVKSFKIGDLVLLPFVEGMTEEKYHSGWGAFSEYAVVGDAQALIADDKGPGNSLFSEAYYAQQIVPDDIPVVDAAMIVTFREVLAACRRFGFQAGESIVIFGAGPVGLTFAKFAKLLGMAPVVVSVNRDEKLQEALDAGADYAFNSRKTDIVSEVRKLFPNGVDYAVDAIGANEVLAQSMKLVRNDGKICCYGVSSELKMELDWSKAAYNWSLHFLQWPSKLEESQCHDQIISWIRSGELVPADYISDVLDFSDIGGLGDYLEKGRINKKMIIRFG</sequence>
<dbReference type="KEGG" id="cohn:KCTCHS21_22430"/>
<dbReference type="InterPro" id="IPR036291">
    <property type="entry name" value="NAD(P)-bd_dom_sf"/>
</dbReference>
<evidence type="ECO:0000313" key="6">
    <source>
        <dbReference type="EMBL" id="BBI32844.1"/>
    </source>
</evidence>
<organism evidence="6 7">
    <name type="scientific">Cohnella abietis</name>
    <dbReference type="NCBI Taxonomy" id="2507935"/>
    <lineage>
        <taxon>Bacteria</taxon>
        <taxon>Bacillati</taxon>
        <taxon>Bacillota</taxon>
        <taxon>Bacilli</taxon>
        <taxon>Bacillales</taxon>
        <taxon>Paenibacillaceae</taxon>
        <taxon>Cohnella</taxon>
    </lineage>
</organism>
<dbReference type="Pfam" id="PF08240">
    <property type="entry name" value="ADH_N"/>
    <property type="match status" value="1"/>
</dbReference>
<dbReference type="SUPFAM" id="SSF51735">
    <property type="entry name" value="NAD(P)-binding Rossmann-fold domains"/>
    <property type="match status" value="1"/>
</dbReference>
<dbReference type="InterPro" id="IPR011032">
    <property type="entry name" value="GroES-like_sf"/>
</dbReference>
<evidence type="ECO:0000259" key="5">
    <source>
        <dbReference type="SMART" id="SM00829"/>
    </source>
</evidence>
<comment type="similarity">
    <text evidence="4">Belongs to the zinc-containing alcohol dehydrogenase family.</text>
</comment>
<dbReference type="Gene3D" id="3.40.50.720">
    <property type="entry name" value="NAD(P)-binding Rossmann-like Domain"/>
    <property type="match status" value="1"/>
</dbReference>
<keyword evidence="2 4" id="KW-0862">Zinc</keyword>
<evidence type="ECO:0000256" key="2">
    <source>
        <dbReference type="ARBA" id="ARBA00022833"/>
    </source>
</evidence>
<dbReference type="OrthoDB" id="9806940at2"/>
<dbReference type="Gene3D" id="3.90.180.10">
    <property type="entry name" value="Medium-chain alcohol dehydrogenases, catalytic domain"/>
    <property type="match status" value="1"/>
</dbReference>
<dbReference type="PANTHER" id="PTHR43401">
    <property type="entry name" value="L-THREONINE 3-DEHYDROGENASE"/>
    <property type="match status" value="1"/>
</dbReference>
<dbReference type="InterPro" id="IPR020843">
    <property type="entry name" value="ER"/>
</dbReference>
<keyword evidence="1 4" id="KW-0479">Metal-binding</keyword>
<dbReference type="CDD" id="cd05188">
    <property type="entry name" value="MDR"/>
    <property type="match status" value="1"/>
</dbReference>
<dbReference type="GO" id="GO:0016491">
    <property type="term" value="F:oxidoreductase activity"/>
    <property type="evidence" value="ECO:0007669"/>
    <property type="project" value="UniProtKB-KW"/>
</dbReference>
<evidence type="ECO:0000256" key="3">
    <source>
        <dbReference type="ARBA" id="ARBA00023002"/>
    </source>
</evidence>
<dbReference type="InterPro" id="IPR050129">
    <property type="entry name" value="Zn_alcohol_dh"/>
</dbReference>
<dbReference type="Pfam" id="PF00107">
    <property type="entry name" value="ADH_zinc_N"/>
    <property type="match status" value="1"/>
</dbReference>
<dbReference type="PROSITE" id="PS00059">
    <property type="entry name" value="ADH_ZINC"/>
    <property type="match status" value="1"/>
</dbReference>
<keyword evidence="7" id="KW-1185">Reference proteome</keyword>
<dbReference type="AlphaFoldDB" id="A0A3T1D426"/>
<evidence type="ECO:0000256" key="4">
    <source>
        <dbReference type="RuleBase" id="RU361277"/>
    </source>
</evidence>
<feature type="domain" description="Enoyl reductase (ER)" evidence="5">
    <location>
        <begin position="10"/>
        <end position="345"/>
    </location>
</feature>
<dbReference type="InterPro" id="IPR002328">
    <property type="entry name" value="ADH_Zn_CS"/>
</dbReference>